<evidence type="ECO:0000256" key="13">
    <source>
        <dbReference type="RuleBase" id="RU004349"/>
    </source>
</evidence>
<dbReference type="EMBL" id="PHFL01000071">
    <property type="protein sequence ID" value="RFM22964.1"/>
    <property type="molecule type" value="Genomic_DNA"/>
</dbReference>
<dbReference type="InterPro" id="IPR026593">
    <property type="entry name" value="SecY"/>
</dbReference>
<feature type="transmembrane region" description="Helical" evidence="10">
    <location>
        <begin position="20"/>
        <end position="38"/>
    </location>
</feature>
<accession>A0A395LZA0</accession>
<feature type="transmembrane region" description="Helical" evidence="10">
    <location>
        <begin position="267"/>
        <end position="292"/>
    </location>
</feature>
<evidence type="ECO:0000256" key="8">
    <source>
        <dbReference type="ARBA" id="ARBA00023136"/>
    </source>
</evidence>
<dbReference type="GO" id="GO:0043952">
    <property type="term" value="P:protein transport by the Sec complex"/>
    <property type="evidence" value="ECO:0007669"/>
    <property type="project" value="UniProtKB-UniRule"/>
</dbReference>
<dbReference type="PROSITE" id="PS00756">
    <property type="entry name" value="SECY_2"/>
    <property type="match status" value="1"/>
</dbReference>
<comment type="subcellular location">
    <subcellularLocation>
        <location evidence="10">Cell membrane</location>
        <topology evidence="10">Multi-pass membrane protein</topology>
    </subcellularLocation>
    <subcellularLocation>
        <location evidence="1 12">Membrane</location>
        <topology evidence="1 12">Multi-pass membrane protein</topology>
    </subcellularLocation>
</comment>
<keyword evidence="5 10" id="KW-0653">Protein transport</keyword>
<keyword evidence="3 10" id="KW-0813">Transport</keyword>
<evidence type="ECO:0000313" key="14">
    <source>
        <dbReference type="EMBL" id="RFM22964.1"/>
    </source>
</evidence>
<dbReference type="NCBIfam" id="TIGR00967">
    <property type="entry name" value="3a0501s007"/>
    <property type="match status" value="1"/>
</dbReference>
<evidence type="ECO:0000256" key="10">
    <source>
        <dbReference type="HAMAP-Rule" id="MF_01465"/>
    </source>
</evidence>
<feature type="transmembrane region" description="Helical" evidence="10">
    <location>
        <begin position="396"/>
        <end position="416"/>
    </location>
</feature>
<dbReference type="Gene3D" id="1.10.3370.10">
    <property type="entry name" value="SecY subunit domain"/>
    <property type="match status" value="1"/>
</dbReference>
<dbReference type="InterPro" id="IPR030659">
    <property type="entry name" value="SecY_CS"/>
</dbReference>
<feature type="transmembrane region" description="Helical" evidence="10">
    <location>
        <begin position="368"/>
        <end position="390"/>
    </location>
</feature>
<keyword evidence="4 10" id="KW-0812">Transmembrane</keyword>
<sequence>MKLIDSIRNIGKIPELKDRILYTVGLLIVYRIGSHITIPGVDASAVADAGQGPTNDLFGLFDLFVGGAFKRASVFALGIMPYISASIIIQLLGAVTPYFQKLQKEGEEGRKKLNQLTRYGTVLVAMLQAWGVSVSLSSPSSFGQPIVPNPGFFFTLSTIITLTAATIFTMWLGERITERGIGNGISLIIMIGILARFPQALVGEWQLVASGSKNLIVEIIVLAIMLLIVAGVVFLTIGTRRIPVQYARRVVGRKIYGGTTQYIPMRVITAGVMPIIFAQSIMFIPSTIVSFFPESEAMQSISAFISYDSWGYAIIFGILIVFFTYFYTAIAFNPKDVADTMQKQGGFIPGVRPGKPTSDFIDNILTKITLPGAIALAIIAILPTLLTKFGNVTPGFAQFFGGTSLLIIVGVALDTLQQIESYLLMRHYDGFMKSGRLKGRSVPV</sequence>
<name>A0A395LZA0_9BACT</name>
<gene>
    <name evidence="10 14" type="primary">secY</name>
    <name evidence="14" type="ORF">D0433_13050</name>
</gene>
<dbReference type="SUPFAM" id="SSF103491">
    <property type="entry name" value="Preprotein translocase SecY subunit"/>
    <property type="match status" value="1"/>
</dbReference>
<dbReference type="GO" id="GO:0005886">
    <property type="term" value="C:plasma membrane"/>
    <property type="evidence" value="ECO:0007669"/>
    <property type="project" value="UniProtKB-SubCell"/>
</dbReference>
<evidence type="ECO:0000256" key="5">
    <source>
        <dbReference type="ARBA" id="ARBA00022927"/>
    </source>
</evidence>
<dbReference type="GO" id="GO:0065002">
    <property type="term" value="P:intracellular protein transmembrane transport"/>
    <property type="evidence" value="ECO:0007669"/>
    <property type="project" value="UniProtKB-UniRule"/>
</dbReference>
<feature type="transmembrane region" description="Helical" evidence="10">
    <location>
        <begin position="72"/>
        <end position="95"/>
    </location>
</feature>
<dbReference type="PROSITE" id="PS00755">
    <property type="entry name" value="SECY_1"/>
    <property type="match status" value="1"/>
</dbReference>
<evidence type="ECO:0000256" key="12">
    <source>
        <dbReference type="RuleBase" id="RU003484"/>
    </source>
</evidence>
<comment type="similarity">
    <text evidence="2 10 13">Belongs to the SecY/SEC61-alpha family.</text>
</comment>
<keyword evidence="10" id="KW-1003">Cell membrane</keyword>
<keyword evidence="8 10" id="KW-0472">Membrane</keyword>
<dbReference type="PRINTS" id="PR00303">
    <property type="entry name" value="SECYTRNLCASE"/>
</dbReference>
<keyword evidence="6 10" id="KW-1133">Transmembrane helix</keyword>
<dbReference type="AlphaFoldDB" id="A0A395LZA0"/>
<feature type="transmembrane region" description="Helical" evidence="10">
    <location>
        <begin position="312"/>
        <end position="332"/>
    </location>
</feature>
<reference evidence="14 15" key="1">
    <citation type="journal article" date="2011" name="ISME J.">
        <title>Community ecology of hot spring cyanobacterial mats: predominant populations and their functional potential.</title>
        <authorList>
            <person name="Klatt C.G."/>
            <person name="Wood J.M."/>
            <person name="Rusch D.B."/>
            <person name="Bateson M.M."/>
            <person name="Hamamura N."/>
            <person name="Heidelberg J.F."/>
            <person name="Grossman A.R."/>
            <person name="Bhaya D."/>
            <person name="Cohan F.M."/>
            <person name="Kuhl M."/>
            <person name="Bryant D.A."/>
            <person name="Ward D.M."/>
        </authorList>
    </citation>
    <scope>NUCLEOTIDE SEQUENCE [LARGE SCALE GENOMIC DNA]</scope>
    <source>
        <strain evidence="14">OS</strain>
    </source>
</reference>
<evidence type="ECO:0000256" key="4">
    <source>
        <dbReference type="ARBA" id="ARBA00022692"/>
    </source>
</evidence>
<evidence type="ECO:0000256" key="2">
    <source>
        <dbReference type="ARBA" id="ARBA00005751"/>
    </source>
</evidence>
<dbReference type="HAMAP" id="MF_01465">
    <property type="entry name" value="SecY"/>
    <property type="match status" value="1"/>
</dbReference>
<comment type="caution">
    <text evidence="14">The sequence shown here is derived from an EMBL/GenBank/DDBJ whole genome shotgun (WGS) entry which is preliminary data.</text>
</comment>
<evidence type="ECO:0000256" key="7">
    <source>
        <dbReference type="ARBA" id="ARBA00023010"/>
    </source>
</evidence>
<protein>
    <recommendedName>
        <fullName evidence="9 10">Protein translocase subunit SecY</fullName>
    </recommendedName>
</protein>
<feature type="transmembrane region" description="Helical" evidence="10">
    <location>
        <begin position="184"/>
        <end position="203"/>
    </location>
</feature>
<dbReference type="InterPro" id="IPR023201">
    <property type="entry name" value="SecY_dom_sf"/>
</dbReference>
<dbReference type="FunFam" id="1.10.3370.10:FF:000001">
    <property type="entry name" value="Preprotein translocase subunit SecY"/>
    <property type="match status" value="1"/>
</dbReference>
<feature type="transmembrane region" description="Helical" evidence="10">
    <location>
        <begin position="116"/>
        <end position="132"/>
    </location>
</feature>
<dbReference type="Pfam" id="PF00344">
    <property type="entry name" value="SecY"/>
    <property type="match status" value="1"/>
</dbReference>
<dbReference type="PIRSF" id="PIRSF004557">
    <property type="entry name" value="SecY"/>
    <property type="match status" value="1"/>
</dbReference>
<dbReference type="InterPro" id="IPR002208">
    <property type="entry name" value="SecY/SEC61-alpha"/>
</dbReference>
<evidence type="ECO:0000256" key="3">
    <source>
        <dbReference type="ARBA" id="ARBA00022448"/>
    </source>
</evidence>
<feature type="transmembrane region" description="Helical" evidence="10">
    <location>
        <begin position="152"/>
        <end position="172"/>
    </location>
</feature>
<dbReference type="GO" id="GO:0006605">
    <property type="term" value="P:protein targeting"/>
    <property type="evidence" value="ECO:0007669"/>
    <property type="project" value="UniProtKB-UniRule"/>
</dbReference>
<dbReference type="PANTHER" id="PTHR10906">
    <property type="entry name" value="SECY/SEC61-ALPHA FAMILY MEMBER"/>
    <property type="match status" value="1"/>
</dbReference>
<evidence type="ECO:0000256" key="6">
    <source>
        <dbReference type="ARBA" id="ARBA00022989"/>
    </source>
</evidence>
<organism evidence="14 15">
    <name type="scientific">Candidatus Thermochlorobacter aerophilus</name>
    <dbReference type="NCBI Taxonomy" id="1868324"/>
    <lineage>
        <taxon>Bacteria</taxon>
        <taxon>Pseudomonadati</taxon>
        <taxon>Chlorobiota</taxon>
        <taxon>Chlorobiia</taxon>
        <taxon>Chlorobiales</taxon>
        <taxon>Candidatus Thermochlorobacteriaceae</taxon>
        <taxon>Candidatus Thermochlorobacter</taxon>
    </lineage>
</organism>
<comment type="function">
    <text evidence="10 11">The central subunit of the protein translocation channel SecYEG. Consists of two halves formed by TMs 1-5 and 6-10. These two domains form a lateral gate at the front which open onto the bilayer between TMs 2 and 7, and are clamped together by SecE at the back. The channel is closed by both a pore ring composed of hydrophobic SecY resides and a short helix (helix 2A) on the extracellular side of the membrane which forms a plug. The plug probably moves laterally to allow the channel to open. The ring and the pore may move independently.</text>
</comment>
<evidence type="ECO:0000256" key="1">
    <source>
        <dbReference type="ARBA" id="ARBA00004141"/>
    </source>
</evidence>
<feature type="transmembrane region" description="Helical" evidence="10">
    <location>
        <begin position="215"/>
        <end position="239"/>
    </location>
</feature>
<dbReference type="Proteomes" id="UP000266389">
    <property type="component" value="Unassembled WGS sequence"/>
</dbReference>
<keyword evidence="7 10" id="KW-0811">Translocation</keyword>
<evidence type="ECO:0000256" key="11">
    <source>
        <dbReference type="RuleBase" id="RU000537"/>
    </source>
</evidence>
<comment type="subunit">
    <text evidence="10">Component of the Sec protein translocase complex. Heterotrimer consisting of SecY, SecE and SecG subunits. The heterotrimers can form oligomers, although 1 heterotrimer is thought to be able to translocate proteins. Interacts with the ribosome. Interacts with SecDF, and other proteins may be involved. Interacts with SecA.</text>
</comment>
<evidence type="ECO:0000256" key="9">
    <source>
        <dbReference type="ARBA" id="ARBA00039733"/>
    </source>
</evidence>
<proteinExistence type="inferred from homology"/>
<evidence type="ECO:0000313" key="15">
    <source>
        <dbReference type="Proteomes" id="UP000266389"/>
    </source>
</evidence>